<accession>A0A371G6X4</accession>
<proteinExistence type="predicted"/>
<name>A0A371G6X4_MUCPR</name>
<organism evidence="2 3">
    <name type="scientific">Mucuna pruriens</name>
    <name type="common">Velvet bean</name>
    <name type="synonym">Dolichos pruriens</name>
    <dbReference type="NCBI Taxonomy" id="157652"/>
    <lineage>
        <taxon>Eukaryota</taxon>
        <taxon>Viridiplantae</taxon>
        <taxon>Streptophyta</taxon>
        <taxon>Embryophyta</taxon>
        <taxon>Tracheophyta</taxon>
        <taxon>Spermatophyta</taxon>
        <taxon>Magnoliopsida</taxon>
        <taxon>eudicotyledons</taxon>
        <taxon>Gunneridae</taxon>
        <taxon>Pentapetalae</taxon>
        <taxon>rosids</taxon>
        <taxon>fabids</taxon>
        <taxon>Fabales</taxon>
        <taxon>Fabaceae</taxon>
        <taxon>Papilionoideae</taxon>
        <taxon>50 kb inversion clade</taxon>
        <taxon>NPAAA clade</taxon>
        <taxon>indigoferoid/millettioid clade</taxon>
        <taxon>Phaseoleae</taxon>
        <taxon>Mucuna</taxon>
    </lineage>
</organism>
<gene>
    <name evidence="2" type="ORF">CR513_32369</name>
</gene>
<evidence type="ECO:0000256" key="1">
    <source>
        <dbReference type="SAM" id="MobiDB-lite"/>
    </source>
</evidence>
<dbReference type="STRING" id="157652.A0A371G6X4"/>
<reference evidence="2" key="1">
    <citation type="submission" date="2018-05" db="EMBL/GenBank/DDBJ databases">
        <title>Draft genome of Mucuna pruriens seed.</title>
        <authorList>
            <person name="Nnadi N.E."/>
            <person name="Vos R."/>
            <person name="Hasami M.H."/>
            <person name="Devisetty U.K."/>
            <person name="Aguiy J.C."/>
        </authorList>
    </citation>
    <scope>NUCLEOTIDE SEQUENCE [LARGE SCALE GENOMIC DNA]</scope>
    <source>
        <strain evidence="2">JCA_2017</strain>
    </source>
</reference>
<dbReference type="EMBL" id="QJKJ01006548">
    <property type="protein sequence ID" value="RDX86312.1"/>
    <property type="molecule type" value="Genomic_DNA"/>
</dbReference>
<dbReference type="Proteomes" id="UP000257109">
    <property type="component" value="Unassembled WGS sequence"/>
</dbReference>
<evidence type="ECO:0000313" key="2">
    <source>
        <dbReference type="EMBL" id="RDX86312.1"/>
    </source>
</evidence>
<dbReference type="GO" id="GO:0016746">
    <property type="term" value="F:acyltransferase activity"/>
    <property type="evidence" value="ECO:0007669"/>
    <property type="project" value="UniProtKB-KW"/>
</dbReference>
<feature type="region of interest" description="Disordered" evidence="1">
    <location>
        <begin position="14"/>
        <end position="70"/>
    </location>
</feature>
<evidence type="ECO:0000313" key="3">
    <source>
        <dbReference type="Proteomes" id="UP000257109"/>
    </source>
</evidence>
<feature type="non-terminal residue" evidence="2">
    <location>
        <position position="1"/>
    </location>
</feature>
<dbReference type="OrthoDB" id="1418673at2759"/>
<dbReference type="AlphaFoldDB" id="A0A371G6X4"/>
<protein>
    <submittedName>
        <fullName evidence="2">Acyltransferase-like protein, chloroplastic</fullName>
    </submittedName>
</protein>
<feature type="compositionally biased region" description="Basic and acidic residues" evidence="1">
    <location>
        <begin position="50"/>
        <end position="70"/>
    </location>
</feature>
<comment type="caution">
    <text evidence="2">The sequence shown here is derived from an EMBL/GenBank/DDBJ whole genome shotgun (WGS) entry which is preliminary data.</text>
</comment>
<sequence length="118" mass="13204">MAATGACLFPSALFRREPPLPGGKPNSQRISITTPRLAMSMDRVPVATAEVKREEGSGAVEKEKKEKEKQLRNGWKEYLEQSKELIRPDSGPPRWFSPLECASRLDNSPLLLFLPVNK</sequence>
<keyword evidence="3" id="KW-1185">Reference proteome</keyword>
<feature type="compositionally biased region" description="Polar residues" evidence="1">
    <location>
        <begin position="25"/>
        <end position="34"/>
    </location>
</feature>